<proteinExistence type="inferred from homology"/>
<dbReference type="NCBIfam" id="TIGR01682">
    <property type="entry name" value="moaD"/>
    <property type="match status" value="1"/>
</dbReference>
<evidence type="ECO:0000256" key="1">
    <source>
        <dbReference type="ARBA" id="ARBA00022741"/>
    </source>
</evidence>
<dbReference type="Gene3D" id="3.10.20.30">
    <property type="match status" value="1"/>
</dbReference>
<dbReference type="CDD" id="cd00754">
    <property type="entry name" value="Ubl_MoaD"/>
    <property type="match status" value="1"/>
</dbReference>
<comment type="similarity">
    <text evidence="2">Belongs to the MoaD family.</text>
</comment>
<sequence>MKIKILYFAWMRERIGKSSEKIETEASTIDELVKELRLKDQRYDFAFSDLSSVRVALDQTLVSFDTSLTDVSEIAFFPPMTGG</sequence>
<reference evidence="4" key="1">
    <citation type="journal article" date="2011" name="Environ. Microbiol.">
        <title>Time-series analyses of Monterey Bay coastal microbial picoplankton using a 'genome proxy' microarray.</title>
        <authorList>
            <person name="Rich V.I."/>
            <person name="Pham V.D."/>
            <person name="Eppley J."/>
            <person name="Shi Y."/>
            <person name="DeLong E.F."/>
        </authorList>
    </citation>
    <scope>NUCLEOTIDE SEQUENCE</scope>
</reference>
<organism evidence="4">
    <name type="scientific">uncultured alpha proteobacterium EB080_L06A09</name>
    <dbReference type="NCBI Taxonomy" id="710794"/>
    <lineage>
        <taxon>Bacteria</taxon>
        <taxon>Pseudomonadati</taxon>
        <taxon>Pseudomonadota</taxon>
        <taxon>Alphaproteobacteria</taxon>
        <taxon>environmental samples</taxon>
    </lineage>
</organism>
<dbReference type="AlphaFoldDB" id="E0Y0C9"/>
<dbReference type="SUPFAM" id="SSF54285">
    <property type="entry name" value="MoaD/ThiS"/>
    <property type="match status" value="1"/>
</dbReference>
<dbReference type="InterPro" id="IPR016155">
    <property type="entry name" value="Mopterin_synth/thiamin_S_b"/>
</dbReference>
<dbReference type="GO" id="GO:0006777">
    <property type="term" value="P:Mo-molybdopterin cofactor biosynthetic process"/>
    <property type="evidence" value="ECO:0007669"/>
    <property type="project" value="InterPro"/>
</dbReference>
<evidence type="ECO:0000313" key="4">
    <source>
        <dbReference type="EMBL" id="ADI20120.1"/>
    </source>
</evidence>
<dbReference type="GO" id="GO:0000166">
    <property type="term" value="F:nucleotide binding"/>
    <property type="evidence" value="ECO:0007669"/>
    <property type="project" value="UniProtKB-KW"/>
</dbReference>
<evidence type="ECO:0000256" key="2">
    <source>
        <dbReference type="ARBA" id="ARBA00024200"/>
    </source>
</evidence>
<evidence type="ECO:0000256" key="3">
    <source>
        <dbReference type="ARBA" id="ARBA00024247"/>
    </source>
</evidence>
<name>E0Y0C9_9PROT</name>
<accession>E0Y0C9</accession>
<dbReference type="PANTHER" id="PTHR33359">
    <property type="entry name" value="MOLYBDOPTERIN SYNTHASE SULFUR CARRIER SUBUNIT"/>
    <property type="match status" value="1"/>
</dbReference>
<dbReference type="InterPro" id="IPR012675">
    <property type="entry name" value="Beta-grasp_dom_sf"/>
</dbReference>
<dbReference type="Pfam" id="PF02597">
    <property type="entry name" value="ThiS"/>
    <property type="match status" value="1"/>
</dbReference>
<keyword evidence="1" id="KW-0547">Nucleotide-binding</keyword>
<dbReference type="InterPro" id="IPR003749">
    <property type="entry name" value="ThiS/MoaD-like"/>
</dbReference>
<dbReference type="PANTHER" id="PTHR33359:SF1">
    <property type="entry name" value="MOLYBDOPTERIN SYNTHASE SULFUR CARRIER SUBUNIT"/>
    <property type="match status" value="1"/>
</dbReference>
<dbReference type="InterPro" id="IPR044672">
    <property type="entry name" value="MOCS2A"/>
</dbReference>
<dbReference type="GO" id="GO:1990133">
    <property type="term" value="C:molybdopterin adenylyltransferase complex"/>
    <property type="evidence" value="ECO:0007669"/>
    <property type="project" value="TreeGrafter"/>
</dbReference>
<protein>
    <recommendedName>
        <fullName evidence="3">Molybdopterin synthase sulfur carrier subunit</fullName>
    </recommendedName>
</protein>
<dbReference type="EMBL" id="GU474938">
    <property type="protein sequence ID" value="ADI20120.1"/>
    <property type="molecule type" value="Genomic_DNA"/>
</dbReference>